<dbReference type="RefSeq" id="WP_208178002.1">
    <property type="nucleotide sequence ID" value="NZ_JAGETZ010000015.1"/>
</dbReference>
<feature type="transmembrane region" description="Helical" evidence="1">
    <location>
        <begin position="62"/>
        <end position="83"/>
    </location>
</feature>
<gene>
    <name evidence="3" type="ORF">J4E00_24435</name>
</gene>
<dbReference type="EMBL" id="JAGETZ010000015">
    <property type="protein sequence ID" value="MBO2012237.1"/>
    <property type="molecule type" value="Genomic_DNA"/>
</dbReference>
<name>A0ABS3QLV1_9BACT</name>
<feature type="transmembrane region" description="Helical" evidence="1">
    <location>
        <begin position="90"/>
        <end position="111"/>
    </location>
</feature>
<feature type="chain" id="PRO_5046306892" evidence="2">
    <location>
        <begin position="26"/>
        <end position="154"/>
    </location>
</feature>
<evidence type="ECO:0000313" key="3">
    <source>
        <dbReference type="EMBL" id="MBO2012237.1"/>
    </source>
</evidence>
<feature type="transmembrane region" description="Helical" evidence="1">
    <location>
        <begin position="117"/>
        <end position="137"/>
    </location>
</feature>
<feature type="signal peptide" evidence="2">
    <location>
        <begin position="1"/>
        <end position="25"/>
    </location>
</feature>
<keyword evidence="2" id="KW-0732">Signal</keyword>
<comment type="caution">
    <text evidence="3">The sequence shown here is derived from an EMBL/GenBank/DDBJ whole genome shotgun (WGS) entry which is preliminary data.</text>
</comment>
<keyword evidence="4" id="KW-1185">Reference proteome</keyword>
<evidence type="ECO:0000313" key="4">
    <source>
        <dbReference type="Proteomes" id="UP000664369"/>
    </source>
</evidence>
<evidence type="ECO:0000256" key="2">
    <source>
        <dbReference type="SAM" id="SignalP"/>
    </source>
</evidence>
<protein>
    <submittedName>
        <fullName evidence="3">DoxX family protein</fullName>
    </submittedName>
</protein>
<sequence>MKNQPRLVVLFARLALGTSLLSAVADRLGLWGPPGEPRVSWGDWAHFVTYTAQVNSFAPLSWAPALAGLATVLEVVLGGCLLLGAGTRGAAAWTGLLLLAFALAMTLSFGPKPALNYSVWVAAGAAGLLASAPDYAWSIDAWRTRPRARGSVLD</sequence>
<keyword evidence="1" id="KW-0472">Membrane</keyword>
<keyword evidence="1" id="KW-1133">Transmembrane helix</keyword>
<evidence type="ECO:0000256" key="1">
    <source>
        <dbReference type="SAM" id="Phobius"/>
    </source>
</evidence>
<keyword evidence="1" id="KW-0812">Transmembrane</keyword>
<reference evidence="3 4" key="1">
    <citation type="submission" date="2021-03" db="EMBL/GenBank/DDBJ databases">
        <authorList>
            <person name="Kim M.K."/>
        </authorList>
    </citation>
    <scope>NUCLEOTIDE SEQUENCE [LARGE SCALE GENOMIC DNA]</scope>
    <source>
        <strain evidence="3 4">BT442</strain>
    </source>
</reference>
<accession>A0ABS3QLV1</accession>
<organism evidence="3 4">
    <name type="scientific">Hymenobacter negativus</name>
    <dbReference type="NCBI Taxonomy" id="2795026"/>
    <lineage>
        <taxon>Bacteria</taxon>
        <taxon>Pseudomonadati</taxon>
        <taxon>Bacteroidota</taxon>
        <taxon>Cytophagia</taxon>
        <taxon>Cytophagales</taxon>
        <taxon>Hymenobacteraceae</taxon>
        <taxon>Hymenobacter</taxon>
    </lineage>
</organism>
<proteinExistence type="predicted"/>
<dbReference type="Proteomes" id="UP000664369">
    <property type="component" value="Unassembled WGS sequence"/>
</dbReference>